<dbReference type="EMBL" id="CAJNNW010036186">
    <property type="protein sequence ID" value="CAE8732586.1"/>
    <property type="molecule type" value="Genomic_DNA"/>
</dbReference>
<dbReference type="Proteomes" id="UP000626109">
    <property type="component" value="Unassembled WGS sequence"/>
</dbReference>
<dbReference type="AlphaFoldDB" id="A0A813LL37"/>
<sequence>MGLAQTSASQVELCVEVYRPWPIPVHGIRLAEMLHLLFVLCLLPPVVVLCRLPYFVLSFWLEDGFGPDQCKPSRIVRRGLQAMALLRSMESGLQKSVSTKLAELALGLLCFRAQLFSSNLTILVLTCSALTYRLPKRRQQLQQTTEQKQLPCCR</sequence>
<proteinExistence type="predicted"/>
<keyword evidence="1" id="KW-0472">Membrane</keyword>
<accession>A0A813LL37</accession>
<organism evidence="2 3">
    <name type="scientific">Polarella glacialis</name>
    <name type="common">Dinoflagellate</name>
    <dbReference type="NCBI Taxonomy" id="89957"/>
    <lineage>
        <taxon>Eukaryota</taxon>
        <taxon>Sar</taxon>
        <taxon>Alveolata</taxon>
        <taxon>Dinophyceae</taxon>
        <taxon>Suessiales</taxon>
        <taxon>Suessiaceae</taxon>
        <taxon>Polarella</taxon>
    </lineage>
</organism>
<evidence type="ECO:0000313" key="2">
    <source>
        <dbReference type="EMBL" id="CAE8732586.1"/>
    </source>
</evidence>
<evidence type="ECO:0000313" key="3">
    <source>
        <dbReference type="Proteomes" id="UP000626109"/>
    </source>
</evidence>
<keyword evidence="1" id="KW-0812">Transmembrane</keyword>
<feature type="transmembrane region" description="Helical" evidence="1">
    <location>
        <begin position="104"/>
        <end position="132"/>
    </location>
</feature>
<keyword evidence="1" id="KW-1133">Transmembrane helix</keyword>
<gene>
    <name evidence="2" type="ORF">PGLA2088_LOCUS46457</name>
</gene>
<feature type="transmembrane region" description="Helical" evidence="1">
    <location>
        <begin position="36"/>
        <end position="57"/>
    </location>
</feature>
<comment type="caution">
    <text evidence="2">The sequence shown here is derived from an EMBL/GenBank/DDBJ whole genome shotgun (WGS) entry which is preliminary data.</text>
</comment>
<reference evidence="2" key="1">
    <citation type="submission" date="2021-02" db="EMBL/GenBank/DDBJ databases">
        <authorList>
            <person name="Dougan E. K."/>
            <person name="Rhodes N."/>
            <person name="Thang M."/>
            <person name="Chan C."/>
        </authorList>
    </citation>
    <scope>NUCLEOTIDE SEQUENCE</scope>
</reference>
<name>A0A813LL37_POLGL</name>
<evidence type="ECO:0000256" key="1">
    <source>
        <dbReference type="SAM" id="Phobius"/>
    </source>
</evidence>
<protein>
    <submittedName>
        <fullName evidence="2">Uncharacterized protein</fullName>
    </submittedName>
</protein>